<dbReference type="EMBL" id="JANSUY010000006">
    <property type="protein sequence ID" value="MCR9015408.1"/>
    <property type="molecule type" value="Genomic_DNA"/>
</dbReference>
<feature type="transmembrane region" description="Helical" evidence="2">
    <location>
        <begin position="21"/>
        <end position="40"/>
    </location>
</feature>
<dbReference type="AlphaFoldDB" id="A0A9X2T096"/>
<feature type="coiled-coil region" evidence="1">
    <location>
        <begin position="215"/>
        <end position="242"/>
    </location>
</feature>
<evidence type="ECO:0000256" key="1">
    <source>
        <dbReference type="SAM" id="Coils"/>
    </source>
</evidence>
<reference evidence="3" key="1">
    <citation type="submission" date="2022-08" db="EMBL/GenBank/DDBJ databases">
        <authorList>
            <person name="Zhang D."/>
        </authorList>
    </citation>
    <scope>NUCLEOTIDE SEQUENCE</scope>
    <source>
        <strain evidence="3">XJ19-11</strain>
    </source>
</reference>
<evidence type="ECO:0000256" key="2">
    <source>
        <dbReference type="SAM" id="Phobius"/>
    </source>
</evidence>
<name>A0A9X2T096_9BACT</name>
<comment type="caution">
    <text evidence="3">The sequence shown here is derived from an EMBL/GenBank/DDBJ whole genome shotgun (WGS) entry which is preliminary data.</text>
</comment>
<keyword evidence="2" id="KW-0472">Membrane</keyword>
<keyword evidence="1" id="KW-0175">Coiled coil</keyword>
<accession>A0A9X2T096</accession>
<gene>
    <name evidence="3" type="ORF">NU887_10205</name>
</gene>
<dbReference type="Proteomes" id="UP001142175">
    <property type="component" value="Unassembled WGS sequence"/>
</dbReference>
<proteinExistence type="predicted"/>
<keyword evidence="4" id="KW-1185">Reference proteome</keyword>
<evidence type="ECO:0000313" key="4">
    <source>
        <dbReference type="Proteomes" id="UP001142175"/>
    </source>
</evidence>
<protein>
    <submittedName>
        <fullName evidence="3">DUF6090 family protein</fullName>
    </submittedName>
</protein>
<dbReference type="InterPro" id="IPR045749">
    <property type="entry name" value="DUF6090"/>
</dbReference>
<dbReference type="RefSeq" id="WP_258423264.1">
    <property type="nucleotide sequence ID" value="NZ_JANSUY010000006.1"/>
</dbReference>
<dbReference type="Pfam" id="PF19578">
    <property type="entry name" value="DUF6090"/>
    <property type="match status" value="1"/>
</dbReference>
<evidence type="ECO:0000313" key="3">
    <source>
        <dbReference type="EMBL" id="MCR9015408.1"/>
    </source>
</evidence>
<organism evidence="3 4">
    <name type="scientific">Aquiflexum gelatinilyticum</name>
    <dbReference type="NCBI Taxonomy" id="2961943"/>
    <lineage>
        <taxon>Bacteria</taxon>
        <taxon>Pseudomonadati</taxon>
        <taxon>Bacteroidota</taxon>
        <taxon>Cytophagia</taxon>
        <taxon>Cytophagales</taxon>
        <taxon>Cyclobacteriaceae</taxon>
        <taxon>Aquiflexum</taxon>
    </lineage>
</organism>
<keyword evidence="2" id="KW-0812">Transmembrane</keyword>
<sequence length="243" mass="28807">MLKFFRKIRQKLLSENRVTRYLVYAIGEIFLVVIGILIALQVNNWNEGRKEKAREREYLLFALENIKADSLSLDSILSRTKKIIDVHQNLIDYSENKISQEAVGNLDLVRYSEPNILILKKNNPNLPNVVKEQELRKVLLDHYLAIEWLEYTIINQNDIVEDMLRPFLAEKKLLNFSKHLETDRSKFDLVNDERFFEEFKNEELRQILFESGIKLRILKNNAERVVEKNENLKKAITSYLDKI</sequence>
<keyword evidence="2" id="KW-1133">Transmembrane helix</keyword>